<proteinExistence type="predicted"/>
<evidence type="ECO:0000313" key="3">
    <source>
        <dbReference type="Proteomes" id="UP000317648"/>
    </source>
</evidence>
<feature type="transmembrane region" description="Helical" evidence="1">
    <location>
        <begin position="16"/>
        <end position="46"/>
    </location>
</feature>
<gene>
    <name evidence="2" type="ORF">Pla8534_64900</name>
</gene>
<keyword evidence="1" id="KW-0812">Transmembrane</keyword>
<evidence type="ECO:0000313" key="2">
    <source>
        <dbReference type="EMBL" id="QDU98619.1"/>
    </source>
</evidence>
<organism evidence="2 3">
    <name type="scientific">Lignipirellula cremea</name>
    <dbReference type="NCBI Taxonomy" id="2528010"/>
    <lineage>
        <taxon>Bacteria</taxon>
        <taxon>Pseudomonadati</taxon>
        <taxon>Planctomycetota</taxon>
        <taxon>Planctomycetia</taxon>
        <taxon>Pirellulales</taxon>
        <taxon>Pirellulaceae</taxon>
        <taxon>Lignipirellula</taxon>
    </lineage>
</organism>
<accession>A0A518E3F3</accession>
<dbReference type="EMBL" id="CP036433">
    <property type="protein sequence ID" value="QDU98619.1"/>
    <property type="molecule type" value="Genomic_DNA"/>
</dbReference>
<reference evidence="2 3" key="1">
    <citation type="submission" date="2019-02" db="EMBL/GenBank/DDBJ databases">
        <title>Deep-cultivation of Planctomycetes and their phenomic and genomic characterization uncovers novel biology.</title>
        <authorList>
            <person name="Wiegand S."/>
            <person name="Jogler M."/>
            <person name="Boedeker C."/>
            <person name="Pinto D."/>
            <person name="Vollmers J."/>
            <person name="Rivas-Marin E."/>
            <person name="Kohn T."/>
            <person name="Peeters S.H."/>
            <person name="Heuer A."/>
            <person name="Rast P."/>
            <person name="Oberbeckmann S."/>
            <person name="Bunk B."/>
            <person name="Jeske O."/>
            <person name="Meyerdierks A."/>
            <person name="Storesund J.E."/>
            <person name="Kallscheuer N."/>
            <person name="Luecker S."/>
            <person name="Lage O.M."/>
            <person name="Pohl T."/>
            <person name="Merkel B.J."/>
            <person name="Hornburger P."/>
            <person name="Mueller R.-W."/>
            <person name="Bruemmer F."/>
            <person name="Labrenz M."/>
            <person name="Spormann A.M."/>
            <person name="Op den Camp H."/>
            <person name="Overmann J."/>
            <person name="Amann R."/>
            <person name="Jetten M.S.M."/>
            <person name="Mascher T."/>
            <person name="Medema M.H."/>
            <person name="Devos D.P."/>
            <person name="Kaster A.-K."/>
            <person name="Ovreas L."/>
            <person name="Rohde M."/>
            <person name="Galperin M.Y."/>
            <person name="Jogler C."/>
        </authorList>
    </citation>
    <scope>NUCLEOTIDE SEQUENCE [LARGE SCALE GENOMIC DNA]</scope>
    <source>
        <strain evidence="2 3">Pla85_3_4</strain>
    </source>
</reference>
<sequence>MIATHLRNDPWIDVGVVIALPALLILWGVIGWLSPIIGLLALYGCFCLRRSSPRPQFVLRTPGVYR</sequence>
<dbReference type="RefSeq" id="WP_145058022.1">
    <property type="nucleotide sequence ID" value="NZ_CP036433.1"/>
</dbReference>
<keyword evidence="1" id="KW-1133">Transmembrane helix</keyword>
<keyword evidence="3" id="KW-1185">Reference proteome</keyword>
<dbReference type="Proteomes" id="UP000317648">
    <property type="component" value="Chromosome"/>
</dbReference>
<keyword evidence="1" id="KW-0472">Membrane</keyword>
<dbReference type="AlphaFoldDB" id="A0A518E3F3"/>
<dbReference type="KEGG" id="lcre:Pla8534_64900"/>
<protein>
    <submittedName>
        <fullName evidence="2">Uncharacterized protein</fullName>
    </submittedName>
</protein>
<evidence type="ECO:0000256" key="1">
    <source>
        <dbReference type="SAM" id="Phobius"/>
    </source>
</evidence>
<name>A0A518E3F3_9BACT</name>